<name>A0ABY2RWH7_9PSEU</name>
<evidence type="ECO:0000256" key="1">
    <source>
        <dbReference type="SAM" id="MobiDB-lite"/>
    </source>
</evidence>
<sequence length="184" mass="19499">MREPIVSGVAGGVGTRSVAVALGVGAYPPGMHRPCDLLVCRATVYSVGLAERHIAAVAGSPVLAVVVEAEGVPRAVRAKLKMLAPHTEGMVKVPWVPRWREVSNPYAEASQLAFRPADTVPKHLRDYHAAMVSLVRLVRPLVAVSAPPGLRPPPNPRASEPRQAPPQVQHIALPFHSITTAGGH</sequence>
<keyword evidence="3" id="KW-1185">Reference proteome</keyword>
<reference evidence="2 3" key="1">
    <citation type="journal article" date="2015" name="Antonie Van Leeuwenhoek">
        <title>Prauserella endophytica sp. nov., an endophytic actinobacterium isolated from Tamarix taklamakanensis.</title>
        <authorList>
            <person name="Liu J.M."/>
            <person name="Habden X."/>
            <person name="Guo L."/>
            <person name="Tuo L."/>
            <person name="Jiang Z.K."/>
            <person name="Liu S.W."/>
            <person name="Liu X.F."/>
            <person name="Chen L."/>
            <person name="Li R.F."/>
            <person name="Zhang Y.Q."/>
            <person name="Sun C.H."/>
        </authorList>
    </citation>
    <scope>NUCLEOTIDE SEQUENCE [LARGE SCALE GENOMIC DNA]</scope>
    <source>
        <strain evidence="2 3">CGMCC 4.7182</strain>
    </source>
</reference>
<feature type="region of interest" description="Disordered" evidence="1">
    <location>
        <begin position="146"/>
        <end position="165"/>
    </location>
</feature>
<organism evidence="2 3">
    <name type="scientific">Prauserella endophytica</name>
    <dbReference type="NCBI Taxonomy" id="1592324"/>
    <lineage>
        <taxon>Bacteria</taxon>
        <taxon>Bacillati</taxon>
        <taxon>Actinomycetota</taxon>
        <taxon>Actinomycetes</taxon>
        <taxon>Pseudonocardiales</taxon>
        <taxon>Pseudonocardiaceae</taxon>
        <taxon>Prauserella</taxon>
        <taxon>Prauserella coralliicola group</taxon>
    </lineage>
</organism>
<dbReference type="EMBL" id="SWMS01000030">
    <property type="protein sequence ID" value="TKG61512.1"/>
    <property type="molecule type" value="Genomic_DNA"/>
</dbReference>
<evidence type="ECO:0000313" key="2">
    <source>
        <dbReference type="EMBL" id="TKG61512.1"/>
    </source>
</evidence>
<protein>
    <submittedName>
        <fullName evidence="2">Uncharacterized protein</fullName>
    </submittedName>
</protein>
<accession>A0ABY2RWH7</accession>
<comment type="caution">
    <text evidence="2">The sequence shown here is derived from an EMBL/GenBank/DDBJ whole genome shotgun (WGS) entry which is preliminary data.</text>
</comment>
<dbReference type="RefSeq" id="WP_137096988.1">
    <property type="nucleotide sequence ID" value="NZ_SWMS01000030.1"/>
</dbReference>
<gene>
    <name evidence="2" type="ORF">FCN18_33265</name>
</gene>
<evidence type="ECO:0000313" key="3">
    <source>
        <dbReference type="Proteomes" id="UP000309992"/>
    </source>
</evidence>
<dbReference type="Proteomes" id="UP000309992">
    <property type="component" value="Unassembled WGS sequence"/>
</dbReference>
<proteinExistence type="predicted"/>